<evidence type="ECO:0000313" key="3">
    <source>
        <dbReference type="Proteomes" id="UP000238350"/>
    </source>
</evidence>
<dbReference type="EMBL" id="NDIQ01000022">
    <property type="protein sequence ID" value="PRT55944.1"/>
    <property type="molecule type" value="Genomic_DNA"/>
</dbReference>
<feature type="compositionally biased region" description="Low complexity" evidence="1">
    <location>
        <begin position="13"/>
        <end position="25"/>
    </location>
</feature>
<gene>
    <name evidence="2" type="ORF">B9G98_03564</name>
</gene>
<protein>
    <submittedName>
        <fullName evidence="2">Uncharacterized protein</fullName>
    </submittedName>
</protein>
<dbReference type="AlphaFoldDB" id="A0A2T0FLT1"/>
<feature type="compositionally biased region" description="Basic and acidic residues" evidence="1">
    <location>
        <begin position="232"/>
        <end position="244"/>
    </location>
</feature>
<dbReference type="RefSeq" id="XP_024665889.1">
    <property type="nucleotide sequence ID" value="XM_024810121.1"/>
</dbReference>
<reference evidence="2 3" key="1">
    <citation type="submission" date="2017-04" db="EMBL/GenBank/DDBJ databases">
        <title>Genome sequencing of [Candida] sorbophila.</title>
        <authorList>
            <person name="Ahn J.O."/>
        </authorList>
    </citation>
    <scope>NUCLEOTIDE SEQUENCE [LARGE SCALE GENOMIC DNA]</scope>
    <source>
        <strain evidence="2 3">DS02</strain>
    </source>
</reference>
<evidence type="ECO:0000313" key="2">
    <source>
        <dbReference type="EMBL" id="PRT55944.1"/>
    </source>
</evidence>
<dbReference type="Proteomes" id="UP000238350">
    <property type="component" value="Unassembled WGS sequence"/>
</dbReference>
<dbReference type="GeneID" id="36517312"/>
<keyword evidence="3" id="KW-1185">Reference proteome</keyword>
<sequence>MDDYTPLSSPTFSLGGSSVASSLGSPRGTGKLRRIASIFSRRERQVALKDVERAMRRANKSHEVAQSQRKHLGETLMLWASQSSDERYQEIASKLHEVLVPLWSLDPGINQQLSDTLGKIDNLKGEEAQRNRLQEEFCIAEKMFYRGKWKGFAAVDLEPLERSIQILRVQADAADVRYRRASSRVLYLALHSFLVQCEEASGARQVACQTALELLRKQNDDFVQLSPFTPQHFDHSHYPESRIETDEDEDRANAKESILEQVMREDNLMCPEYAMPFAN</sequence>
<evidence type="ECO:0000256" key="1">
    <source>
        <dbReference type="SAM" id="MobiDB-lite"/>
    </source>
</evidence>
<feature type="region of interest" description="Disordered" evidence="1">
    <location>
        <begin position="231"/>
        <end position="252"/>
    </location>
</feature>
<feature type="region of interest" description="Disordered" evidence="1">
    <location>
        <begin position="1"/>
        <end position="29"/>
    </location>
</feature>
<comment type="caution">
    <text evidence="2">The sequence shown here is derived from an EMBL/GenBank/DDBJ whole genome shotgun (WGS) entry which is preliminary data.</text>
</comment>
<proteinExistence type="predicted"/>
<accession>A0A2T0FLT1</accession>
<feature type="compositionally biased region" description="Polar residues" evidence="1">
    <location>
        <begin position="1"/>
        <end position="12"/>
    </location>
</feature>
<name>A0A2T0FLT1_9ASCO</name>
<organism evidence="2 3">
    <name type="scientific">Wickerhamiella sorbophila</name>
    <dbReference type="NCBI Taxonomy" id="45607"/>
    <lineage>
        <taxon>Eukaryota</taxon>
        <taxon>Fungi</taxon>
        <taxon>Dikarya</taxon>
        <taxon>Ascomycota</taxon>
        <taxon>Saccharomycotina</taxon>
        <taxon>Dipodascomycetes</taxon>
        <taxon>Dipodascales</taxon>
        <taxon>Trichomonascaceae</taxon>
        <taxon>Wickerhamiella</taxon>
    </lineage>
</organism>